<feature type="transmembrane region" description="Helical" evidence="1">
    <location>
        <begin position="233"/>
        <end position="253"/>
    </location>
</feature>
<keyword evidence="1" id="KW-0812">Transmembrane</keyword>
<protein>
    <submittedName>
        <fullName evidence="3 4">Uncharacterized protein LOC116201187 isoform X2</fullName>
    </submittedName>
</protein>
<name>A0A6P8CVW5_PUNGR</name>
<dbReference type="RefSeq" id="XP_031388185.1">
    <property type="nucleotide sequence ID" value="XM_031532325.1"/>
</dbReference>
<accession>A0A6P8CVW5</accession>
<organism evidence="2 3">
    <name type="scientific">Punica granatum</name>
    <name type="common">Pomegranate</name>
    <dbReference type="NCBI Taxonomy" id="22663"/>
    <lineage>
        <taxon>Eukaryota</taxon>
        <taxon>Viridiplantae</taxon>
        <taxon>Streptophyta</taxon>
        <taxon>Embryophyta</taxon>
        <taxon>Tracheophyta</taxon>
        <taxon>Spermatophyta</taxon>
        <taxon>Magnoliopsida</taxon>
        <taxon>eudicotyledons</taxon>
        <taxon>Gunneridae</taxon>
        <taxon>Pentapetalae</taxon>
        <taxon>rosids</taxon>
        <taxon>malvids</taxon>
        <taxon>Myrtales</taxon>
        <taxon>Lythraceae</taxon>
        <taxon>Punica</taxon>
    </lineage>
</organism>
<proteinExistence type="predicted"/>
<sequence length="266" mass="30110">MSLSYRNWDTVCLVGVNDGDFNANAPISCPCFQILNPSFDDVNQHYSVDVLPVYLEDGSLPMRLNCPLHSSQGQDVYSISLLPEEDSVDTDCASQLAALGLLEVQEPCKDRMCLDAQLDCEDFVDYQVESLDAYSPCIVDIDIEKDNYGMLKSNNEKHGSMNNEGLLSNMNRVLRRQVSLKTGQKLMQLLMDNSTMLLKFSSKERPVTERAHDMSNNRWRRYKRAASFDSRKVVILFSILSSLGTLVLIYLTLKVRQNGDASTRNW</sequence>
<keyword evidence="2" id="KW-1185">Reference proteome</keyword>
<evidence type="ECO:0000313" key="2">
    <source>
        <dbReference type="Proteomes" id="UP000515151"/>
    </source>
</evidence>
<gene>
    <name evidence="3 4" type="primary">LOC116201187</name>
</gene>
<dbReference type="PANTHER" id="PTHR34064">
    <property type="entry name" value="OS04G0672300 PROTEIN"/>
    <property type="match status" value="1"/>
</dbReference>
<dbReference type="AlphaFoldDB" id="A0A6P8CVW5"/>
<dbReference type="GeneID" id="116201187"/>
<evidence type="ECO:0000313" key="4">
    <source>
        <dbReference type="RefSeq" id="XP_031388186.1"/>
    </source>
</evidence>
<dbReference type="PANTHER" id="PTHR34064:SF5">
    <property type="entry name" value="PROTEIN, PUTATIVE-RELATED"/>
    <property type="match status" value="1"/>
</dbReference>
<keyword evidence="1" id="KW-1133">Transmembrane helix</keyword>
<dbReference type="RefSeq" id="XP_031388186.1">
    <property type="nucleotide sequence ID" value="XM_031532326.1"/>
</dbReference>
<evidence type="ECO:0000313" key="3">
    <source>
        <dbReference type="RefSeq" id="XP_031388185.1"/>
    </source>
</evidence>
<dbReference type="Proteomes" id="UP000515151">
    <property type="component" value="Chromosome 3"/>
</dbReference>
<reference evidence="2" key="1">
    <citation type="journal article" date="2020" name="Plant Biotechnol. J.">
        <title>The pomegranate (Punica granatum L.) draft genome dissects genetic divergence between soft- and hard-seeded cultivars.</title>
        <authorList>
            <person name="Luo X."/>
            <person name="Li H."/>
            <person name="Wu Z."/>
            <person name="Yao W."/>
            <person name="Zhao P."/>
            <person name="Cao D."/>
            <person name="Yu H."/>
            <person name="Li K."/>
            <person name="Poudel K."/>
            <person name="Zhao D."/>
            <person name="Zhang F."/>
            <person name="Xia X."/>
            <person name="Chen L."/>
            <person name="Wang Q."/>
            <person name="Jing D."/>
            <person name="Cao S."/>
        </authorList>
    </citation>
    <scope>NUCLEOTIDE SEQUENCE [LARGE SCALE GENOMIC DNA]</scope>
</reference>
<keyword evidence="1" id="KW-0472">Membrane</keyword>
<reference evidence="3 4" key="2">
    <citation type="submission" date="2025-04" db="UniProtKB">
        <authorList>
            <consortium name="RefSeq"/>
        </authorList>
    </citation>
    <scope>IDENTIFICATION</scope>
    <source>
        <tissue evidence="3 4">Leaf</tissue>
    </source>
</reference>
<evidence type="ECO:0000256" key="1">
    <source>
        <dbReference type="SAM" id="Phobius"/>
    </source>
</evidence>